<evidence type="ECO:0000256" key="2">
    <source>
        <dbReference type="ARBA" id="ARBA00022517"/>
    </source>
</evidence>
<keyword evidence="2 5" id="KW-0690">Ribosome biogenesis</keyword>
<feature type="domain" description="RimM N-terminal" evidence="6">
    <location>
        <begin position="13"/>
        <end position="100"/>
    </location>
</feature>
<gene>
    <name evidence="5 8" type="primary">rimM</name>
    <name evidence="8" type="ORF">HXX02_08745</name>
</gene>
<dbReference type="InterPro" id="IPR011033">
    <property type="entry name" value="PRC_barrel-like_sf"/>
</dbReference>
<keyword evidence="9" id="KW-1185">Reference proteome</keyword>
<dbReference type="Pfam" id="PF01782">
    <property type="entry name" value="RimM"/>
    <property type="match status" value="1"/>
</dbReference>
<dbReference type="SUPFAM" id="SSF50346">
    <property type="entry name" value="PRC-barrel domain"/>
    <property type="match status" value="1"/>
</dbReference>
<dbReference type="Gene3D" id="2.40.30.60">
    <property type="entry name" value="RimM"/>
    <property type="match status" value="1"/>
</dbReference>
<comment type="function">
    <text evidence="5">An accessory protein needed during the final step in the assembly of 30S ribosomal subunit, possibly for assembly of the head region. Essential for efficient processing of 16S rRNA. May be needed both before and after RbfA during the maturation of 16S rRNA. It has affinity for free ribosomal 30S subunits but not for 70S ribosomes.</text>
</comment>
<dbReference type="Pfam" id="PF24986">
    <property type="entry name" value="PRC_RimM"/>
    <property type="match status" value="1"/>
</dbReference>
<dbReference type="PANTHER" id="PTHR33692:SF1">
    <property type="entry name" value="RIBOSOME MATURATION FACTOR RIMM"/>
    <property type="match status" value="1"/>
</dbReference>
<dbReference type="PANTHER" id="PTHR33692">
    <property type="entry name" value="RIBOSOME MATURATION FACTOR RIMM"/>
    <property type="match status" value="1"/>
</dbReference>
<dbReference type="InterPro" id="IPR011961">
    <property type="entry name" value="RimM"/>
</dbReference>
<evidence type="ECO:0000259" key="7">
    <source>
        <dbReference type="Pfam" id="PF24986"/>
    </source>
</evidence>
<dbReference type="NCBIfam" id="TIGR02273">
    <property type="entry name" value="16S_RimM"/>
    <property type="match status" value="1"/>
</dbReference>
<comment type="similarity">
    <text evidence="5">Belongs to the RimM family.</text>
</comment>
<evidence type="ECO:0000259" key="6">
    <source>
        <dbReference type="Pfam" id="PF01782"/>
    </source>
</evidence>
<dbReference type="InterPro" id="IPR036976">
    <property type="entry name" value="RimM_N_sf"/>
</dbReference>
<reference evidence="8" key="1">
    <citation type="thesis" date="2020" institute="Technische Universitat Dresden" country="Dresden, Germany">
        <title>The Agarolytic System of Microbulbifer elongatus PORT2, Isolated from Batu Karas, Pangandaran West Java Indonesia.</title>
        <authorList>
            <person name="Anggraeni S.R."/>
        </authorList>
    </citation>
    <scope>NUCLEOTIDE SEQUENCE</scope>
    <source>
        <strain evidence="8">PORT2</strain>
    </source>
</reference>
<evidence type="ECO:0000256" key="4">
    <source>
        <dbReference type="ARBA" id="ARBA00023186"/>
    </source>
</evidence>
<dbReference type="InterPro" id="IPR002676">
    <property type="entry name" value="RimM_N"/>
</dbReference>
<dbReference type="EMBL" id="JACASI010000025">
    <property type="protein sequence ID" value="MCQ3829534.1"/>
    <property type="molecule type" value="Genomic_DNA"/>
</dbReference>
<organism evidence="8 9">
    <name type="scientific">Microbulbifer elongatus</name>
    <dbReference type="NCBI Taxonomy" id="86173"/>
    <lineage>
        <taxon>Bacteria</taxon>
        <taxon>Pseudomonadati</taxon>
        <taxon>Pseudomonadota</taxon>
        <taxon>Gammaproteobacteria</taxon>
        <taxon>Cellvibrionales</taxon>
        <taxon>Microbulbiferaceae</taxon>
        <taxon>Microbulbifer</taxon>
    </lineage>
</organism>
<dbReference type="Proteomes" id="UP001205566">
    <property type="component" value="Unassembled WGS sequence"/>
</dbReference>
<comment type="caution">
    <text evidence="8">The sequence shown here is derived from an EMBL/GenBank/DDBJ whole genome shotgun (WGS) entry which is preliminary data.</text>
</comment>
<comment type="subunit">
    <text evidence="5">Binds ribosomal protein uS19.</text>
</comment>
<dbReference type="InterPro" id="IPR056792">
    <property type="entry name" value="PRC_RimM"/>
</dbReference>
<dbReference type="HAMAP" id="MF_00014">
    <property type="entry name" value="Ribosome_mat_RimM"/>
    <property type="match status" value="1"/>
</dbReference>
<protein>
    <recommendedName>
        <fullName evidence="5">Ribosome maturation factor RimM</fullName>
    </recommendedName>
</protein>
<keyword evidence="4 5" id="KW-0143">Chaperone</keyword>
<accession>A0ABT1P367</accession>
<evidence type="ECO:0000256" key="5">
    <source>
        <dbReference type="HAMAP-Rule" id="MF_00014"/>
    </source>
</evidence>
<evidence type="ECO:0000313" key="9">
    <source>
        <dbReference type="Proteomes" id="UP001205566"/>
    </source>
</evidence>
<dbReference type="SUPFAM" id="SSF50447">
    <property type="entry name" value="Translation proteins"/>
    <property type="match status" value="1"/>
</dbReference>
<name>A0ABT1P367_9GAMM</name>
<dbReference type="Gene3D" id="2.30.30.240">
    <property type="entry name" value="PRC-barrel domain"/>
    <property type="match status" value="1"/>
</dbReference>
<feature type="domain" description="Ribosome maturation factor RimM PRC barrel" evidence="7">
    <location>
        <begin position="115"/>
        <end position="185"/>
    </location>
</feature>
<keyword evidence="3 5" id="KW-0698">rRNA processing</keyword>
<keyword evidence="1 5" id="KW-0963">Cytoplasm</keyword>
<comment type="domain">
    <text evidence="5">The PRC barrel domain binds ribosomal protein uS19.</text>
</comment>
<evidence type="ECO:0000256" key="3">
    <source>
        <dbReference type="ARBA" id="ARBA00022552"/>
    </source>
</evidence>
<evidence type="ECO:0000256" key="1">
    <source>
        <dbReference type="ARBA" id="ARBA00022490"/>
    </source>
</evidence>
<dbReference type="RefSeq" id="WP_255874357.1">
    <property type="nucleotide sequence ID" value="NZ_JACASI010000025.1"/>
</dbReference>
<evidence type="ECO:0000313" key="8">
    <source>
        <dbReference type="EMBL" id="MCQ3829534.1"/>
    </source>
</evidence>
<dbReference type="InterPro" id="IPR009000">
    <property type="entry name" value="Transl_B-barrel_sf"/>
</dbReference>
<comment type="subcellular location">
    <subcellularLocation>
        <location evidence="5">Cytoplasm</location>
    </subcellularLocation>
</comment>
<proteinExistence type="inferred from homology"/>
<sequence>MTESSVTSDELVTVGRITSVYGVRGWVKVHSYTEPMENILQYAQWWLHNPAASSATKGSAQWQPLEIDAGKHHGKGLIIHIKGVDDRDVAAQFCQRDIAVIGGEMPQLEEGEYYWHQLQGLQVVSVFDGRETPFGEVVRLMETGANDVMVVRGGSDGRERLIPYLPGEYITSVDLTRGVITVDWDPEF</sequence>